<dbReference type="Proteomes" id="UP000559027">
    <property type="component" value="Unassembled WGS sequence"/>
</dbReference>
<comment type="caution">
    <text evidence="2">The sequence shown here is derived from an EMBL/GenBank/DDBJ whole genome shotgun (WGS) entry which is preliminary data.</text>
</comment>
<protein>
    <submittedName>
        <fullName evidence="2">Uncharacterized protein</fullName>
    </submittedName>
</protein>
<feature type="compositionally biased region" description="Polar residues" evidence="1">
    <location>
        <begin position="44"/>
        <end position="68"/>
    </location>
</feature>
<accession>A0A8H5LJ46</accession>
<dbReference type="EMBL" id="JAACJO010000004">
    <property type="protein sequence ID" value="KAF5359092.1"/>
    <property type="molecule type" value="Genomic_DNA"/>
</dbReference>
<proteinExistence type="predicted"/>
<evidence type="ECO:0000313" key="3">
    <source>
        <dbReference type="Proteomes" id="UP000559027"/>
    </source>
</evidence>
<name>A0A8H5LJ46_9AGAR</name>
<evidence type="ECO:0000313" key="2">
    <source>
        <dbReference type="EMBL" id="KAF5359092.1"/>
    </source>
</evidence>
<feature type="compositionally biased region" description="Basic and acidic residues" evidence="1">
    <location>
        <begin position="73"/>
        <end position="105"/>
    </location>
</feature>
<reference evidence="2 3" key="1">
    <citation type="journal article" date="2020" name="ISME J.">
        <title>Uncovering the hidden diversity of litter-decomposition mechanisms in mushroom-forming fungi.</title>
        <authorList>
            <person name="Floudas D."/>
            <person name="Bentzer J."/>
            <person name="Ahren D."/>
            <person name="Johansson T."/>
            <person name="Persson P."/>
            <person name="Tunlid A."/>
        </authorList>
    </citation>
    <scope>NUCLEOTIDE SEQUENCE [LARGE SCALE GENOMIC DNA]</scope>
    <source>
        <strain evidence="2 3">CBS 146.42</strain>
    </source>
</reference>
<dbReference type="AlphaFoldDB" id="A0A8H5LJ46"/>
<dbReference type="OrthoDB" id="2687798at2759"/>
<sequence length="130" mass="14366">MLLFNLYRTYPTKHTLSHILKTPASSYSPVRKLHRTSSRPERINNLTQGHVTNPENLHPQDVQSQSVESGVKAGKEKTDEGIDAASERGKAGEEKKPDEIGKGNPEKIGFVEQVGGASASARKFEQEQKK</sequence>
<evidence type="ECO:0000256" key="1">
    <source>
        <dbReference type="SAM" id="MobiDB-lite"/>
    </source>
</evidence>
<organism evidence="2 3">
    <name type="scientific">Leucocoprinus leucothites</name>
    <dbReference type="NCBI Taxonomy" id="201217"/>
    <lineage>
        <taxon>Eukaryota</taxon>
        <taxon>Fungi</taxon>
        <taxon>Dikarya</taxon>
        <taxon>Basidiomycota</taxon>
        <taxon>Agaricomycotina</taxon>
        <taxon>Agaricomycetes</taxon>
        <taxon>Agaricomycetidae</taxon>
        <taxon>Agaricales</taxon>
        <taxon>Agaricineae</taxon>
        <taxon>Agaricaceae</taxon>
        <taxon>Leucocoprinus</taxon>
    </lineage>
</organism>
<gene>
    <name evidence="2" type="ORF">D9756_003534</name>
</gene>
<feature type="region of interest" description="Disordered" evidence="1">
    <location>
        <begin position="24"/>
        <end position="130"/>
    </location>
</feature>
<keyword evidence="3" id="KW-1185">Reference proteome</keyword>